<evidence type="ECO:0008006" key="4">
    <source>
        <dbReference type="Google" id="ProtNLM"/>
    </source>
</evidence>
<dbReference type="AlphaFoldDB" id="A0A0S4KQ61"/>
<keyword evidence="1" id="KW-0472">Membrane</keyword>
<gene>
    <name evidence="2" type="ORF">NITINOP_0464</name>
</gene>
<dbReference type="KEGG" id="nio:NITINOP_0464"/>
<evidence type="ECO:0000256" key="1">
    <source>
        <dbReference type="SAM" id="Phobius"/>
    </source>
</evidence>
<evidence type="ECO:0000313" key="3">
    <source>
        <dbReference type="Proteomes" id="UP000066284"/>
    </source>
</evidence>
<dbReference type="GO" id="GO:0020037">
    <property type="term" value="F:heme binding"/>
    <property type="evidence" value="ECO:0007669"/>
    <property type="project" value="InterPro"/>
</dbReference>
<name>A0A0S4KQ61_9BACT</name>
<dbReference type="SUPFAM" id="SSF46626">
    <property type="entry name" value="Cytochrome c"/>
    <property type="match status" value="1"/>
</dbReference>
<protein>
    <recommendedName>
        <fullName evidence="4">Cytochrome c domain-containing protein</fullName>
    </recommendedName>
</protein>
<dbReference type="Proteomes" id="UP000066284">
    <property type="component" value="Chromosome 1"/>
</dbReference>
<feature type="transmembrane region" description="Helical" evidence="1">
    <location>
        <begin position="21"/>
        <end position="44"/>
    </location>
</feature>
<sequence length="127" mass="14210">MASGCARDGLMKFQLKRWQSFCHWGGCLIGLLALPFLASCGGAWTGIPGLDTPDGRIFAQRCSACHLQPFGDHGVTHGVPDPRFRTIEEWKKEVARMEGLMREKGLPPLTDQDREAIFRYLALHAKR</sequence>
<reference evidence="3" key="1">
    <citation type="submission" date="2015-09" db="EMBL/GenBank/DDBJ databases">
        <authorList>
            <person name="Daims H."/>
        </authorList>
    </citation>
    <scope>NUCLEOTIDE SEQUENCE [LARGE SCALE GENOMIC DNA]</scope>
</reference>
<accession>A0A0S4KQ61</accession>
<organism evidence="2 3">
    <name type="scientific">Candidatus Nitrospira inopinata</name>
    <dbReference type="NCBI Taxonomy" id="1715989"/>
    <lineage>
        <taxon>Bacteria</taxon>
        <taxon>Pseudomonadati</taxon>
        <taxon>Nitrospirota</taxon>
        <taxon>Nitrospiria</taxon>
        <taxon>Nitrospirales</taxon>
        <taxon>Nitrospiraceae</taxon>
        <taxon>Nitrospira</taxon>
    </lineage>
</organism>
<keyword evidence="1" id="KW-1133">Transmembrane helix</keyword>
<evidence type="ECO:0000313" key="2">
    <source>
        <dbReference type="EMBL" id="CUQ65440.1"/>
    </source>
</evidence>
<dbReference type="GO" id="GO:0009055">
    <property type="term" value="F:electron transfer activity"/>
    <property type="evidence" value="ECO:0007669"/>
    <property type="project" value="InterPro"/>
</dbReference>
<dbReference type="EMBL" id="LN885086">
    <property type="protein sequence ID" value="CUQ65440.1"/>
    <property type="molecule type" value="Genomic_DNA"/>
</dbReference>
<keyword evidence="1" id="KW-0812">Transmembrane</keyword>
<keyword evidence="3" id="KW-1185">Reference proteome</keyword>
<dbReference type="Gene3D" id="1.10.760.10">
    <property type="entry name" value="Cytochrome c-like domain"/>
    <property type="match status" value="1"/>
</dbReference>
<dbReference type="InterPro" id="IPR036909">
    <property type="entry name" value="Cyt_c-like_dom_sf"/>
</dbReference>
<proteinExistence type="predicted"/>